<evidence type="ECO:0000313" key="4">
    <source>
        <dbReference type="Proteomes" id="UP001221686"/>
    </source>
</evidence>
<feature type="transmembrane region" description="Helical" evidence="1">
    <location>
        <begin position="60"/>
        <end position="79"/>
    </location>
</feature>
<comment type="caution">
    <text evidence="3">The sequence shown here is derived from an EMBL/GenBank/DDBJ whole genome shotgun (WGS) entry which is preliminary data.</text>
</comment>
<gene>
    <name evidence="3" type="ORF">POL25_01960</name>
</gene>
<keyword evidence="1" id="KW-0472">Membrane</keyword>
<keyword evidence="3" id="KW-0378">Hydrolase</keyword>
<evidence type="ECO:0000259" key="2">
    <source>
        <dbReference type="Pfam" id="PF02517"/>
    </source>
</evidence>
<keyword evidence="4" id="KW-1185">Reference proteome</keyword>
<sequence length="263" mass="27727">MRSSPRPAMFSKMRTFVHPNQPPAWRVALVWAALSALAAVTVVPYILKLLPETSAMSEPVLTAVFVAQAGLQAFLLAWAGTAAGRRIGVGSPWLEARLRGERPPLPRSLGRMVLYGLGAGLLAAAIDLAFIPSMPPPLAGALPQPSPWDGFWASFYGGIAEEVMTRLGMATLLAWALARWLGRRAALAVGVAGSALLFGALHLPAAAQVWPLTVLVVARTLALNGVLGVMFGAAYVRHGLEHAIVMHFAADLVLHVAAPALMA</sequence>
<evidence type="ECO:0000313" key="3">
    <source>
        <dbReference type="EMBL" id="MDC0715636.1"/>
    </source>
</evidence>
<accession>A0ABT5DTB4</accession>
<proteinExistence type="predicted"/>
<keyword evidence="1" id="KW-0812">Transmembrane</keyword>
<organism evidence="3 4">
    <name type="scientific">Nannocystis bainbridge</name>
    <dbReference type="NCBI Taxonomy" id="2995303"/>
    <lineage>
        <taxon>Bacteria</taxon>
        <taxon>Pseudomonadati</taxon>
        <taxon>Myxococcota</taxon>
        <taxon>Polyangia</taxon>
        <taxon>Nannocystales</taxon>
        <taxon>Nannocystaceae</taxon>
        <taxon>Nannocystis</taxon>
    </lineage>
</organism>
<keyword evidence="1" id="KW-1133">Transmembrane helix</keyword>
<keyword evidence="3" id="KW-0645">Protease</keyword>
<feature type="domain" description="CAAX prenyl protease 2/Lysostaphin resistance protein A-like" evidence="2">
    <location>
        <begin position="146"/>
        <end position="253"/>
    </location>
</feature>
<feature type="transmembrane region" description="Helical" evidence="1">
    <location>
        <begin position="151"/>
        <end position="178"/>
    </location>
</feature>
<evidence type="ECO:0000256" key="1">
    <source>
        <dbReference type="SAM" id="Phobius"/>
    </source>
</evidence>
<dbReference type="GO" id="GO:0008237">
    <property type="term" value="F:metallopeptidase activity"/>
    <property type="evidence" value="ECO:0007669"/>
    <property type="project" value="UniProtKB-KW"/>
</dbReference>
<dbReference type="EMBL" id="JAQNDL010000001">
    <property type="protein sequence ID" value="MDC0715636.1"/>
    <property type="molecule type" value="Genomic_DNA"/>
</dbReference>
<feature type="transmembrane region" description="Helical" evidence="1">
    <location>
        <begin position="185"/>
        <end position="203"/>
    </location>
</feature>
<feature type="transmembrane region" description="Helical" evidence="1">
    <location>
        <begin position="209"/>
        <end position="236"/>
    </location>
</feature>
<dbReference type="Proteomes" id="UP001221686">
    <property type="component" value="Unassembled WGS sequence"/>
</dbReference>
<feature type="transmembrane region" description="Helical" evidence="1">
    <location>
        <begin position="112"/>
        <end position="131"/>
    </location>
</feature>
<keyword evidence="3" id="KW-0482">Metalloprotease</keyword>
<reference evidence="3 4" key="1">
    <citation type="submission" date="2022-11" db="EMBL/GenBank/DDBJ databases">
        <title>Minimal conservation of predation-associated metabolite biosynthetic gene clusters underscores biosynthetic potential of Myxococcota including descriptions for ten novel species: Archangium lansinium sp. nov., Myxococcus landrumus sp. nov., Nannocystis bai.</title>
        <authorList>
            <person name="Ahearne A."/>
            <person name="Stevens C."/>
            <person name="Dowd S."/>
        </authorList>
    </citation>
    <scope>NUCLEOTIDE SEQUENCE [LARGE SCALE GENOMIC DNA]</scope>
    <source>
        <strain evidence="3 4">BB15-2</strain>
    </source>
</reference>
<dbReference type="RefSeq" id="WP_272084061.1">
    <property type="nucleotide sequence ID" value="NZ_JAQNDL010000001.1"/>
</dbReference>
<dbReference type="InterPro" id="IPR003675">
    <property type="entry name" value="Rce1/LyrA-like_dom"/>
</dbReference>
<protein>
    <submittedName>
        <fullName evidence="3">CPBP family intramembrane metalloprotease</fullName>
    </submittedName>
</protein>
<dbReference type="Pfam" id="PF02517">
    <property type="entry name" value="Rce1-like"/>
    <property type="match status" value="1"/>
</dbReference>
<name>A0ABT5DTB4_9BACT</name>